<proteinExistence type="predicted"/>
<dbReference type="GO" id="GO:0005044">
    <property type="term" value="F:scavenger receptor activity"/>
    <property type="evidence" value="ECO:0007669"/>
    <property type="project" value="InterPro"/>
</dbReference>
<evidence type="ECO:0000256" key="1">
    <source>
        <dbReference type="ARBA" id="ARBA00022536"/>
    </source>
</evidence>
<evidence type="ECO:0000313" key="4">
    <source>
        <dbReference type="EMBL" id="PVD23260.1"/>
    </source>
</evidence>
<feature type="domain" description="EGF-like" evidence="3">
    <location>
        <begin position="502"/>
        <end position="538"/>
    </location>
</feature>
<organism evidence="4 5">
    <name type="scientific">Pomacea canaliculata</name>
    <name type="common">Golden apple snail</name>
    <dbReference type="NCBI Taxonomy" id="400727"/>
    <lineage>
        <taxon>Eukaryota</taxon>
        <taxon>Metazoa</taxon>
        <taxon>Spiralia</taxon>
        <taxon>Lophotrochozoa</taxon>
        <taxon>Mollusca</taxon>
        <taxon>Gastropoda</taxon>
        <taxon>Caenogastropoda</taxon>
        <taxon>Architaenioglossa</taxon>
        <taxon>Ampullarioidea</taxon>
        <taxon>Ampullariidae</taxon>
        <taxon>Pomacea</taxon>
    </lineage>
</organism>
<keyword evidence="5" id="KW-1185">Reference proteome</keyword>
<dbReference type="SMART" id="SM00181">
    <property type="entry name" value="EGF"/>
    <property type="match status" value="5"/>
</dbReference>
<name>A0A2T7NQ13_POMCA</name>
<reference evidence="4 5" key="1">
    <citation type="submission" date="2018-04" db="EMBL/GenBank/DDBJ databases">
        <title>The genome of golden apple snail Pomacea canaliculata provides insight into stress tolerance and invasive adaptation.</title>
        <authorList>
            <person name="Liu C."/>
            <person name="Liu B."/>
            <person name="Ren Y."/>
            <person name="Zhang Y."/>
            <person name="Wang H."/>
            <person name="Li S."/>
            <person name="Jiang F."/>
            <person name="Yin L."/>
            <person name="Zhang G."/>
            <person name="Qian W."/>
            <person name="Fan W."/>
        </authorList>
    </citation>
    <scope>NUCLEOTIDE SEQUENCE [LARGE SCALE GENOMIC DNA]</scope>
    <source>
        <strain evidence="4">SZHN2017</strain>
        <tissue evidence="4">Muscle</tissue>
    </source>
</reference>
<dbReference type="Proteomes" id="UP000245119">
    <property type="component" value="Linkage Group LG10"/>
</dbReference>
<keyword evidence="2" id="KW-0812">Transmembrane</keyword>
<dbReference type="SUPFAM" id="SSF49785">
    <property type="entry name" value="Galactose-binding domain-like"/>
    <property type="match status" value="1"/>
</dbReference>
<comment type="caution">
    <text evidence="4">The sequence shown here is derived from an EMBL/GenBank/DDBJ whole genome shotgun (WGS) entry which is preliminary data.</text>
</comment>
<feature type="transmembrane region" description="Helical" evidence="2">
    <location>
        <begin position="584"/>
        <end position="608"/>
    </location>
</feature>
<gene>
    <name evidence="4" type="ORF">C0Q70_16524</name>
</gene>
<feature type="domain" description="EGF-like" evidence="3">
    <location>
        <begin position="436"/>
        <end position="479"/>
    </location>
</feature>
<keyword evidence="2" id="KW-0472">Membrane</keyword>
<keyword evidence="1" id="KW-0245">EGF-like domain</keyword>
<evidence type="ECO:0000256" key="2">
    <source>
        <dbReference type="SAM" id="Phobius"/>
    </source>
</evidence>
<dbReference type="Gene3D" id="2.170.300.10">
    <property type="entry name" value="Tie2 ligand-binding domain superfamily"/>
    <property type="match status" value="3"/>
</dbReference>
<keyword evidence="2" id="KW-1133">Transmembrane helix</keyword>
<dbReference type="EMBL" id="PZQS01000010">
    <property type="protein sequence ID" value="PVD23260.1"/>
    <property type="molecule type" value="Genomic_DNA"/>
</dbReference>
<dbReference type="Gene3D" id="2.60.120.260">
    <property type="entry name" value="Galactose-binding domain-like"/>
    <property type="match status" value="1"/>
</dbReference>
<dbReference type="InterPro" id="IPR042635">
    <property type="entry name" value="MEGF10/SREC1/2-like"/>
</dbReference>
<dbReference type="InterPro" id="IPR008979">
    <property type="entry name" value="Galactose-bd-like_sf"/>
</dbReference>
<sequence length="651" mass="70499">MFHPAENSVAGSVCPSGFYGNNCRHRCHCKTNDTACVDVTGYCTNGCIDRWSGPTCQSENVAFRMPSKIRTVTPPTSADYAVDGNVSTCAHSTPNSTGWFQVDLQTTVTVYRIYLVTGTCNKHNTNSKDTHTRSSIYFPVFVELVTFKEKHISHPVSRDFCMQSRAKSHICLRKLSRMFMQFFLTTENLTSTRGWKVFVTDYEDFFWAAPCTTIRLRGSHVHLTCDSPVTGKYLALLNTKGPLAVCEVQVNVCANYSFGVDCELICRCADSKEVCHPLTGHCITGCEAGHRGRDCQSVCVNSYGRNCATPCGHCAGGQSCDPVNGRCTGGGCEAGWTGDNCNISCPRGYYGHACNKRCGHCHDEDPCAPDNGLCPGLCQAGWTGPQCDQRCRQGFYGPSCLFSCGHCLTGTACDTNSGICLQGCTPGWEGLFCTQECLPHHHGPNCLQTCPRCVTSCNSQTGVCDGDGCVAGFRGQECEKECDKGFYGVNCNESCGLCARQPCDVVTGDCPPGDCQPGWRGPSCKTPCTPGMFGENCSRVCGGCKDRAACHPETGVCPGSCADGYYGELCADKNIFTNAASQTFVVLLATILTITATLLVGVFVCLALKWRRDKDPHNAYDPQELDARLPAALPSQLITRRWVLFNCSNNV</sequence>
<dbReference type="OrthoDB" id="4062651at2759"/>
<protein>
    <recommendedName>
        <fullName evidence="3">EGF-like domain-containing protein</fullName>
    </recommendedName>
</protein>
<evidence type="ECO:0000259" key="3">
    <source>
        <dbReference type="SMART" id="SM00181"/>
    </source>
</evidence>
<dbReference type="InterPro" id="IPR000742">
    <property type="entry name" value="EGF"/>
</dbReference>
<dbReference type="PANTHER" id="PTHR24043:SF8">
    <property type="entry name" value="EGF-LIKE DOMAIN-CONTAINING PROTEIN"/>
    <property type="match status" value="1"/>
</dbReference>
<evidence type="ECO:0000313" key="5">
    <source>
        <dbReference type="Proteomes" id="UP000245119"/>
    </source>
</evidence>
<feature type="domain" description="EGF-like" evidence="3">
    <location>
        <begin position="261"/>
        <end position="296"/>
    </location>
</feature>
<feature type="domain" description="EGF-like" evidence="3">
    <location>
        <begin position="366"/>
        <end position="401"/>
    </location>
</feature>
<dbReference type="Pfam" id="PF22633">
    <property type="entry name" value="F5_F8_type_C_2"/>
    <property type="match status" value="1"/>
</dbReference>
<dbReference type="PANTHER" id="PTHR24043">
    <property type="entry name" value="SCAVENGER RECEPTOR CLASS F"/>
    <property type="match status" value="1"/>
</dbReference>
<feature type="domain" description="EGF-like" evidence="3">
    <location>
        <begin position="306"/>
        <end position="342"/>
    </location>
</feature>
<accession>A0A2T7NQ13</accession>
<dbReference type="AlphaFoldDB" id="A0A2T7NQ13"/>